<dbReference type="InterPro" id="IPR022371">
    <property type="entry name" value="Exopolyphosphatase"/>
</dbReference>
<dbReference type="CDD" id="cd24052">
    <property type="entry name" value="ASKHA_NBD_HpPPX-GppA-like"/>
    <property type="match status" value="1"/>
</dbReference>
<accession>A0A1G7ZTY9</accession>
<dbReference type="GO" id="GO:0006793">
    <property type="term" value="P:phosphorus metabolic process"/>
    <property type="evidence" value="ECO:0007669"/>
    <property type="project" value="InterPro"/>
</dbReference>
<dbReference type="InterPro" id="IPR043129">
    <property type="entry name" value="ATPase_NBD"/>
</dbReference>
<dbReference type="NCBIfam" id="TIGR03706">
    <property type="entry name" value="exo_poly_only"/>
    <property type="match status" value="1"/>
</dbReference>
<dbReference type="Gene3D" id="3.30.420.150">
    <property type="entry name" value="Exopolyphosphatase. Domain 2"/>
    <property type="match status" value="1"/>
</dbReference>
<evidence type="ECO:0000256" key="1">
    <source>
        <dbReference type="ARBA" id="ARBA00007125"/>
    </source>
</evidence>
<feature type="domain" description="Ppx/GppA phosphatase C-terminal" evidence="7">
    <location>
        <begin position="317"/>
        <end position="486"/>
    </location>
</feature>
<organism evidence="8 9">
    <name type="scientific">Aneurinibacillus thermoaerophilus</name>
    <dbReference type="NCBI Taxonomy" id="143495"/>
    <lineage>
        <taxon>Bacteria</taxon>
        <taxon>Bacillati</taxon>
        <taxon>Bacillota</taxon>
        <taxon>Bacilli</taxon>
        <taxon>Bacillales</taxon>
        <taxon>Paenibacillaceae</taxon>
        <taxon>Aneurinibacillus group</taxon>
        <taxon>Aneurinibacillus</taxon>
    </lineage>
</organism>
<evidence type="ECO:0000313" key="8">
    <source>
        <dbReference type="EMBL" id="SDH12124.1"/>
    </source>
</evidence>
<dbReference type="PANTHER" id="PTHR30005:SF0">
    <property type="entry name" value="RETROGRADE REGULATION PROTEIN 2"/>
    <property type="match status" value="1"/>
</dbReference>
<dbReference type="PIRSF" id="PIRSF001267">
    <property type="entry name" value="Pyrophosphatase_GppA_Ppx"/>
    <property type="match status" value="1"/>
</dbReference>
<dbReference type="InterPro" id="IPR030673">
    <property type="entry name" value="PyroPPase_GppA_Ppx"/>
</dbReference>
<gene>
    <name evidence="8" type="ORF">SAMN04489735_101249</name>
</gene>
<evidence type="ECO:0000259" key="7">
    <source>
        <dbReference type="Pfam" id="PF21447"/>
    </source>
</evidence>
<sequence length="509" mass="57709">MGKYSAVIDMGSNSVRLVIYYEAAGGAVYEVDNIKNTIRLGAFLDENNDITEQGIQEAIRVLRQYRQLCQAREVSAVTGVATAAVRNARNCEAFLEQIYQETGFTLRVLSGEEEAYYGYLAVVNTMNITEALTVDIGGASSELVKISGRKLAESHSFPFGAVTLTRRFFGHFSPTEAEIAAMEEYLRKEFSAYPWIKEKKYPLIGIGGTVRNLGKVHQKMTRYPFPGLHYYQMKKYQVDSVYHYLRELSPAQMQNVEGLSKERADIIVAGISIIKILLEYIGTSKFIISNKGLRDGVYMEARLQARNLPLIEDVVEEGVAMFMANYNVNVLHARHVDSVCRTMFDQLARQGLHIYGEEERRLLSVAARLHDIGRMINLGEWQQHTFYLLMHVLLPGLTHREQLLTALIASYKGAKRLQRLVAPYESLVSEADLQMVEQLGLLLLMARALDRTESQQVSNVKLTREGKCVILRCQGVDERSLEAQTLEEHRKKFKKQFGIPLHVKWAKTP</sequence>
<feature type="domain" description="Ppx/GppA phosphatase N-terminal" evidence="6">
    <location>
        <begin position="19"/>
        <end position="300"/>
    </location>
</feature>
<dbReference type="EMBL" id="FNDE01000012">
    <property type="protein sequence ID" value="SDH12124.1"/>
    <property type="molecule type" value="Genomic_DNA"/>
</dbReference>
<reference evidence="8 9" key="1">
    <citation type="submission" date="2016-10" db="EMBL/GenBank/DDBJ databases">
        <authorList>
            <person name="de Groot N.N."/>
        </authorList>
    </citation>
    <scope>NUCLEOTIDE SEQUENCE [LARGE SCALE GENOMIC DNA]</scope>
    <source>
        <strain evidence="8 9">L 420-91</strain>
    </source>
</reference>
<dbReference type="OrthoDB" id="9807195at2"/>
<proteinExistence type="inferred from homology"/>
<dbReference type="InterPro" id="IPR048950">
    <property type="entry name" value="Ppx_GppA_C"/>
</dbReference>
<evidence type="ECO:0000256" key="2">
    <source>
        <dbReference type="ARBA" id="ARBA00012451"/>
    </source>
</evidence>
<dbReference type="InterPro" id="IPR003695">
    <property type="entry name" value="Ppx_GppA_N"/>
</dbReference>
<dbReference type="GO" id="GO:0004309">
    <property type="term" value="F:exopolyphosphatase activity"/>
    <property type="evidence" value="ECO:0007669"/>
    <property type="project" value="UniProtKB-EC"/>
</dbReference>
<dbReference type="Gene3D" id="1.10.3210.10">
    <property type="entry name" value="Hypothetical protein af1432"/>
    <property type="match status" value="1"/>
</dbReference>
<dbReference type="Gene3D" id="3.30.420.40">
    <property type="match status" value="1"/>
</dbReference>
<protein>
    <recommendedName>
        <fullName evidence="3">Exopolyphosphatase</fullName>
        <ecNumber evidence="2">3.6.1.11</ecNumber>
    </recommendedName>
</protein>
<evidence type="ECO:0000256" key="4">
    <source>
        <dbReference type="ARBA" id="ARBA00022801"/>
    </source>
</evidence>
<comment type="similarity">
    <text evidence="1">Belongs to the GppA/Ppx family.</text>
</comment>
<keyword evidence="4" id="KW-0378">Hydrolase</keyword>
<evidence type="ECO:0000259" key="6">
    <source>
        <dbReference type="Pfam" id="PF02541"/>
    </source>
</evidence>
<dbReference type="SUPFAM" id="SSF53067">
    <property type="entry name" value="Actin-like ATPase domain"/>
    <property type="match status" value="2"/>
</dbReference>
<dbReference type="Proteomes" id="UP000198956">
    <property type="component" value="Unassembled WGS sequence"/>
</dbReference>
<dbReference type="RefSeq" id="WP_057897854.1">
    <property type="nucleotide sequence ID" value="NZ_FNDE01000012.1"/>
</dbReference>
<evidence type="ECO:0000313" key="9">
    <source>
        <dbReference type="Proteomes" id="UP000198956"/>
    </source>
</evidence>
<dbReference type="PANTHER" id="PTHR30005">
    <property type="entry name" value="EXOPOLYPHOSPHATASE"/>
    <property type="match status" value="1"/>
</dbReference>
<dbReference type="AlphaFoldDB" id="A0A1G7ZTY9"/>
<dbReference type="InterPro" id="IPR050273">
    <property type="entry name" value="GppA/Ppx_hydrolase"/>
</dbReference>
<evidence type="ECO:0000256" key="3">
    <source>
        <dbReference type="ARBA" id="ARBA00020416"/>
    </source>
</evidence>
<dbReference type="EC" id="3.6.1.11" evidence="2"/>
<dbReference type="GO" id="GO:0006357">
    <property type="term" value="P:regulation of transcription by RNA polymerase II"/>
    <property type="evidence" value="ECO:0007669"/>
    <property type="project" value="TreeGrafter"/>
</dbReference>
<comment type="catalytic activity">
    <reaction evidence="5">
        <text>[phosphate](n) + H2O = [phosphate](n-1) + phosphate + H(+)</text>
        <dbReference type="Rhea" id="RHEA:21528"/>
        <dbReference type="Rhea" id="RHEA-COMP:9859"/>
        <dbReference type="Rhea" id="RHEA-COMP:14279"/>
        <dbReference type="ChEBI" id="CHEBI:15377"/>
        <dbReference type="ChEBI" id="CHEBI:15378"/>
        <dbReference type="ChEBI" id="CHEBI:16838"/>
        <dbReference type="ChEBI" id="CHEBI:43474"/>
        <dbReference type="EC" id="3.6.1.11"/>
    </reaction>
</comment>
<dbReference type="Pfam" id="PF21447">
    <property type="entry name" value="Ppx-GppA_III"/>
    <property type="match status" value="1"/>
</dbReference>
<name>A0A1G7ZTY9_ANETH</name>
<dbReference type="Pfam" id="PF02541">
    <property type="entry name" value="Ppx-GppA"/>
    <property type="match status" value="1"/>
</dbReference>
<evidence type="ECO:0000256" key="5">
    <source>
        <dbReference type="ARBA" id="ARBA00047607"/>
    </source>
</evidence>
<dbReference type="SUPFAM" id="SSF109604">
    <property type="entry name" value="HD-domain/PDEase-like"/>
    <property type="match status" value="1"/>
</dbReference>